<name>A0A0M9WBS1_9EURO</name>
<accession>A0A0M9WBS1</accession>
<gene>
    <name evidence="1" type="ORF">ACN38_g10507</name>
</gene>
<proteinExistence type="predicted"/>
<organism evidence="1 2">
    <name type="scientific">Penicillium nordicum</name>
    <dbReference type="NCBI Taxonomy" id="229535"/>
    <lineage>
        <taxon>Eukaryota</taxon>
        <taxon>Fungi</taxon>
        <taxon>Dikarya</taxon>
        <taxon>Ascomycota</taxon>
        <taxon>Pezizomycotina</taxon>
        <taxon>Eurotiomycetes</taxon>
        <taxon>Eurotiomycetidae</taxon>
        <taxon>Eurotiales</taxon>
        <taxon>Aspergillaceae</taxon>
        <taxon>Penicillium</taxon>
    </lineage>
</organism>
<keyword evidence="2" id="KW-1185">Reference proteome</keyword>
<sequence>MDDDDDHVLRSWFPKGLDPGDKVTFDIPTGSEWVIDRLVNKHSYQCADLSLDSYACVLFECHNAADRQPAFIRIYAQVPHTCYEDADRATRAREATEFTPPELKAYKFLKEKRSQNTPLLLAYKQGSQDSSSGAVPRGHLTWIVWEKVPGERLGDFKSAFIYWDMNREERKRVREVFLREFPKAKNIGYFPERARPRNLVWDSNTGALYFVGFRDAERFEAKGTFGEEWLPRFDLARPPRPYRWDKDYNGDISNWKI</sequence>
<dbReference type="OrthoDB" id="5401170at2759"/>
<evidence type="ECO:0000313" key="2">
    <source>
        <dbReference type="Proteomes" id="UP000037696"/>
    </source>
</evidence>
<dbReference type="EMBL" id="LHQQ01000240">
    <property type="protein sequence ID" value="KOS38675.1"/>
    <property type="molecule type" value="Genomic_DNA"/>
</dbReference>
<evidence type="ECO:0000313" key="1">
    <source>
        <dbReference type="EMBL" id="KOS38675.1"/>
    </source>
</evidence>
<comment type="caution">
    <text evidence="1">The sequence shown here is derived from an EMBL/GenBank/DDBJ whole genome shotgun (WGS) entry which is preliminary data.</text>
</comment>
<reference evidence="1 2" key="1">
    <citation type="submission" date="2015-08" db="EMBL/GenBank/DDBJ databases">
        <title>Genome sequencing of Penicillium nordicum.</title>
        <authorList>
            <person name="Nguyen H.D."/>
            <person name="Seifert K.A."/>
        </authorList>
    </citation>
    <scope>NUCLEOTIDE SEQUENCE [LARGE SCALE GENOMIC DNA]</scope>
    <source>
        <strain evidence="1 2">DAOMC 185683</strain>
    </source>
</reference>
<dbReference type="Proteomes" id="UP000037696">
    <property type="component" value="Unassembled WGS sequence"/>
</dbReference>
<protein>
    <submittedName>
        <fullName evidence="1">Uncharacterized protein</fullName>
    </submittedName>
</protein>
<dbReference type="AlphaFoldDB" id="A0A0M9WBS1"/>